<organism evidence="1 2">
    <name type="scientific">Enterobacter phage KKP_3711</name>
    <dbReference type="NCBI Taxonomy" id="3109398"/>
    <lineage>
        <taxon>Viruses</taxon>
        <taxon>Duplodnaviria</taxon>
        <taxon>Heunggongvirae</taxon>
        <taxon>Uroviricota</taxon>
        <taxon>Caudoviricetes</taxon>
        <taxon>Demerecviridae</taxon>
        <taxon>Markadamsvirinae</taxon>
    </lineage>
</organism>
<gene>
    <name evidence="1" type="ORF">U7154_000129</name>
</gene>
<accession>A0AAX4Q6Q2</accession>
<dbReference type="SUPFAM" id="SSF52540">
    <property type="entry name" value="P-loop containing nucleoside triphosphate hydrolases"/>
    <property type="match status" value="1"/>
</dbReference>
<name>A0AAX4Q6Q2_9CAUD</name>
<proteinExistence type="predicted"/>
<dbReference type="EMBL" id="PP579741">
    <property type="protein sequence ID" value="XAG95896.1"/>
    <property type="molecule type" value="Genomic_DNA"/>
</dbReference>
<evidence type="ECO:0000313" key="1">
    <source>
        <dbReference type="EMBL" id="XAG95896.1"/>
    </source>
</evidence>
<protein>
    <submittedName>
        <fullName evidence="1">Replication origin binding protein</fullName>
    </submittedName>
</protein>
<sequence length="912" mass="103245">MFTLLKAWGRRNNTRFSKQFGMDNSGNYVELQSVPKVSRFVLEDEVYPESLDEMFDFVESLMGRQDVAVIRERYIGDSPSSLRRVSEAFSPLVESNIVCLDIDNLESSVNPCNMYKVGEHIASILHDLRPDIFPKDLGYIVQGSASAGIKSGIRAHMFLESNIALNPIQLGQLFASLNNEYREKMGTKKALIDTSLYHRVHILYFASPTFQRCKDPFVVENLPRLIKRKGAKMTPPDYYRDIEKTYNRSRVTDKEFELYGKINFQKTPSPILERELENLPEQSDEWYTRHILRIYHKALAEGYSFDALDRAILPHIERYVMDNDKQKVPADYVNNARKAAVHAWVSNAKREISMPGVNVIVPNAKGNYLDIKELPAKHKLTFIKASLGSGKTHTVAQWLKSPELVGKRCVAITNTVSLVEANALKLGMESYSDGGADAYASGDVERLSITIHSTHRLLGCGCDFLFLDEADAILNDLLKSSLTEARRPQILRAFAELINSATYVVLADGDLSEETIKLYSQIIEDEKDIDLILHDRKMLDGVRAVEVPTSKAVWTWFFESLVAGQKSLMVTTEGPSTINAYLEVICEQFSGVVRAIHSDSSLEKVNRKILQYTNKELLKQKVAGLICSPSVTNGVDFRYFDNVFSVTDTPIHTPYVRFQAIRRDRGAKFICYYVAPQCSSPYIDGVTLKDIFSGIGEILTGSKEIMEARYLRESQAYAGTLRYLLADQGAEIDILSKADIADWDIIKPNRAAEKVKHAEAIMASQAQGIIPMYQNAFEEKQKCAMYLEKTVEEIEMEDAVWYVKNRPEERAIMLMQSASYIIPLIKKARAAKDKIGALRQYISSNKKGFYHAFGFHYKASRLSHVLYSIGIGYNLEYDHVVEWVKIYCAKEGIGIPRTLLNIHTHGEEVTEI</sequence>
<keyword evidence="2" id="KW-1185">Reference proteome</keyword>
<dbReference type="InterPro" id="IPR027417">
    <property type="entry name" value="P-loop_NTPase"/>
</dbReference>
<evidence type="ECO:0000313" key="2">
    <source>
        <dbReference type="Proteomes" id="UP001437386"/>
    </source>
</evidence>
<reference evidence="1 2" key="1">
    <citation type="submission" date="2024-04" db="EMBL/GenBank/DDBJ databases">
        <authorList>
            <person name="Wojcicki M."/>
            <person name="Srednicka P."/>
            <person name="Shymialevich D."/>
            <person name="Sokolowska B."/>
        </authorList>
    </citation>
    <scope>NUCLEOTIDE SEQUENCE [LARGE SCALE GENOMIC DNA]</scope>
</reference>
<dbReference type="Proteomes" id="UP001437386">
    <property type="component" value="Segment"/>
</dbReference>